<keyword evidence="8 11" id="KW-0472">Membrane</keyword>
<reference evidence="13 14" key="1">
    <citation type="submission" date="2018-09" db="EMBL/GenBank/DDBJ databases">
        <title>YIM PH 21725 draft genome.</title>
        <authorList>
            <person name="Miao C."/>
        </authorList>
    </citation>
    <scope>NUCLEOTIDE SEQUENCE [LARGE SCALE GENOMIC DNA]</scope>
    <source>
        <strain evidence="14">YIM PH21725</strain>
    </source>
</reference>
<keyword evidence="14" id="KW-1185">Reference proteome</keyword>
<feature type="transmembrane region" description="Helical" evidence="11">
    <location>
        <begin position="142"/>
        <end position="165"/>
    </location>
</feature>
<evidence type="ECO:0000256" key="11">
    <source>
        <dbReference type="SAM" id="Phobius"/>
    </source>
</evidence>
<accession>A0A419HLL6</accession>
<comment type="similarity">
    <text evidence="2">Belongs to the major facilitator superfamily. Metabolite:H+ Symporter (MHS) family (TC 2.A.1.6) family.</text>
</comment>
<dbReference type="InterPro" id="IPR020846">
    <property type="entry name" value="MFS_dom"/>
</dbReference>
<proteinExistence type="inferred from homology"/>
<feature type="transmembrane region" description="Helical" evidence="11">
    <location>
        <begin position="41"/>
        <end position="65"/>
    </location>
</feature>
<comment type="subcellular location">
    <subcellularLocation>
        <location evidence="1">Cell membrane</location>
        <topology evidence="1">Multi-pass membrane protein</topology>
    </subcellularLocation>
</comment>
<dbReference type="InterPro" id="IPR051084">
    <property type="entry name" value="H+-coupled_symporters"/>
</dbReference>
<evidence type="ECO:0000256" key="10">
    <source>
        <dbReference type="ARBA" id="ARBA00039918"/>
    </source>
</evidence>
<dbReference type="InterPro" id="IPR005828">
    <property type="entry name" value="MFS_sugar_transport-like"/>
</dbReference>
<evidence type="ECO:0000256" key="2">
    <source>
        <dbReference type="ARBA" id="ARBA00008240"/>
    </source>
</evidence>
<dbReference type="Pfam" id="PF00083">
    <property type="entry name" value="Sugar_tr"/>
    <property type="match status" value="1"/>
</dbReference>
<dbReference type="Gene3D" id="1.20.1250.20">
    <property type="entry name" value="MFS general substrate transporter like domains"/>
    <property type="match status" value="1"/>
</dbReference>
<keyword evidence="7 11" id="KW-1133">Transmembrane helix</keyword>
<feature type="domain" description="Major facilitator superfamily (MFS) profile" evidence="12">
    <location>
        <begin position="5"/>
        <end position="286"/>
    </location>
</feature>
<dbReference type="FunFam" id="1.20.1250.20:FF:000001">
    <property type="entry name" value="Dicarboxylate MFS transporter"/>
    <property type="match status" value="1"/>
</dbReference>
<evidence type="ECO:0000256" key="3">
    <source>
        <dbReference type="ARBA" id="ARBA00022448"/>
    </source>
</evidence>
<evidence type="ECO:0000256" key="4">
    <source>
        <dbReference type="ARBA" id="ARBA00022475"/>
    </source>
</evidence>
<keyword evidence="3" id="KW-0813">Transport</keyword>
<dbReference type="EMBL" id="QZFV01000142">
    <property type="protein sequence ID" value="RJQ76912.1"/>
    <property type="molecule type" value="Genomic_DNA"/>
</dbReference>
<keyword evidence="6" id="KW-0769">Symport</keyword>
<evidence type="ECO:0000259" key="12">
    <source>
        <dbReference type="PROSITE" id="PS50850"/>
    </source>
</evidence>
<comment type="function">
    <text evidence="9">May be a proton symporter involved in the uptake of osmolytes such as proline and glycine betaine.</text>
</comment>
<evidence type="ECO:0000256" key="8">
    <source>
        <dbReference type="ARBA" id="ARBA00023136"/>
    </source>
</evidence>
<comment type="caution">
    <text evidence="13">The sequence shown here is derived from an EMBL/GenBank/DDBJ whole genome shotgun (WGS) entry which is preliminary data.</text>
</comment>
<evidence type="ECO:0000313" key="14">
    <source>
        <dbReference type="Proteomes" id="UP000285112"/>
    </source>
</evidence>
<dbReference type="GO" id="GO:0015293">
    <property type="term" value="F:symporter activity"/>
    <property type="evidence" value="ECO:0007669"/>
    <property type="project" value="UniProtKB-KW"/>
</dbReference>
<evidence type="ECO:0000313" key="13">
    <source>
        <dbReference type="EMBL" id="RJQ76912.1"/>
    </source>
</evidence>
<dbReference type="PANTHER" id="PTHR43528:SF1">
    <property type="entry name" value="ALPHA-KETOGLUTARATE PERMEASE"/>
    <property type="match status" value="1"/>
</dbReference>
<feature type="transmembrane region" description="Helical" evidence="11">
    <location>
        <begin position="77"/>
        <end position="95"/>
    </location>
</feature>
<evidence type="ECO:0000256" key="7">
    <source>
        <dbReference type="ARBA" id="ARBA00022989"/>
    </source>
</evidence>
<dbReference type="PROSITE" id="PS50850">
    <property type="entry name" value="MFS"/>
    <property type="match status" value="1"/>
</dbReference>
<protein>
    <recommendedName>
        <fullName evidence="10">Putative proline/betaine transporter</fullName>
    </recommendedName>
</protein>
<dbReference type="SUPFAM" id="SSF103473">
    <property type="entry name" value="MFS general substrate transporter"/>
    <property type="match status" value="1"/>
</dbReference>
<dbReference type="PROSITE" id="PS00217">
    <property type="entry name" value="SUGAR_TRANSPORT_2"/>
    <property type="match status" value="1"/>
</dbReference>
<dbReference type="Proteomes" id="UP000285112">
    <property type="component" value="Unassembled WGS sequence"/>
</dbReference>
<evidence type="ECO:0000256" key="9">
    <source>
        <dbReference type="ARBA" id="ARBA00037295"/>
    </source>
</evidence>
<sequence length="286" mass="31500">MRKRAVGSAAIGQFVEWYDFVVYGYLAVTIGKQFFPATDPVAALLATFAIYGAGFLMRPLGGVLFGHIGDRRGRRNVLAMIILIMGAATAGVGILPTYAMIGIWAPVLLLVCRLLQGLSAGAELIGSNTLVPEYSDPRRRGFLIALTSGFSAVPPIFAALFVLLLQNVMTAGSFTAWGWRIPFLPGGALSLVGLYMRHRLNESPVFEEAHAQEKVARSLFHHLRDRGPLRPGLLHAQRLYVQLPDGASRYILEQRAAVQQHFLRRRVHLDPRIRLICRIDGEGSRS</sequence>
<keyword evidence="5 11" id="KW-0812">Transmembrane</keyword>
<evidence type="ECO:0000256" key="1">
    <source>
        <dbReference type="ARBA" id="ARBA00004651"/>
    </source>
</evidence>
<organism evidence="13 14">
    <name type="scientific">Amycolatopsis panacis</name>
    <dbReference type="NCBI Taxonomy" id="2340917"/>
    <lineage>
        <taxon>Bacteria</taxon>
        <taxon>Bacillati</taxon>
        <taxon>Actinomycetota</taxon>
        <taxon>Actinomycetes</taxon>
        <taxon>Pseudonocardiales</taxon>
        <taxon>Pseudonocardiaceae</taxon>
        <taxon>Amycolatopsis</taxon>
    </lineage>
</organism>
<dbReference type="PANTHER" id="PTHR43528">
    <property type="entry name" value="ALPHA-KETOGLUTARATE PERMEASE"/>
    <property type="match status" value="1"/>
</dbReference>
<evidence type="ECO:0000256" key="6">
    <source>
        <dbReference type="ARBA" id="ARBA00022847"/>
    </source>
</evidence>
<dbReference type="AlphaFoldDB" id="A0A419HLL6"/>
<keyword evidence="4" id="KW-1003">Cell membrane</keyword>
<dbReference type="GO" id="GO:0005886">
    <property type="term" value="C:plasma membrane"/>
    <property type="evidence" value="ECO:0007669"/>
    <property type="project" value="UniProtKB-SubCell"/>
</dbReference>
<dbReference type="InterPro" id="IPR036259">
    <property type="entry name" value="MFS_trans_sf"/>
</dbReference>
<dbReference type="InterPro" id="IPR005829">
    <property type="entry name" value="Sugar_transporter_CS"/>
</dbReference>
<name>A0A419HLL6_9PSEU</name>
<evidence type="ECO:0000256" key="5">
    <source>
        <dbReference type="ARBA" id="ARBA00022692"/>
    </source>
</evidence>
<feature type="transmembrane region" description="Helical" evidence="11">
    <location>
        <begin position="177"/>
        <end position="196"/>
    </location>
</feature>
<gene>
    <name evidence="13" type="ORF">D5S19_29310</name>
</gene>